<evidence type="ECO:0000313" key="1">
    <source>
        <dbReference type="EMBL" id="GER46782.1"/>
    </source>
</evidence>
<keyword evidence="2" id="KW-1185">Reference proteome</keyword>
<protein>
    <submittedName>
        <fullName evidence="1">3-phosphoshikimate 1-carboxyvinyltransferase</fullName>
    </submittedName>
</protein>
<gene>
    <name evidence="1" type="ORF">STAS_23839</name>
</gene>
<organism evidence="1 2">
    <name type="scientific">Striga asiatica</name>
    <name type="common">Asiatic witchweed</name>
    <name type="synonym">Buchnera asiatica</name>
    <dbReference type="NCBI Taxonomy" id="4170"/>
    <lineage>
        <taxon>Eukaryota</taxon>
        <taxon>Viridiplantae</taxon>
        <taxon>Streptophyta</taxon>
        <taxon>Embryophyta</taxon>
        <taxon>Tracheophyta</taxon>
        <taxon>Spermatophyta</taxon>
        <taxon>Magnoliopsida</taxon>
        <taxon>eudicotyledons</taxon>
        <taxon>Gunneridae</taxon>
        <taxon>Pentapetalae</taxon>
        <taxon>asterids</taxon>
        <taxon>lamiids</taxon>
        <taxon>Lamiales</taxon>
        <taxon>Orobanchaceae</taxon>
        <taxon>Buchnereae</taxon>
        <taxon>Striga</taxon>
    </lineage>
</organism>
<sequence>MVVVAIAYMAFGPGARWFSDESLFFRGPWGLVGLHSNVYHGRIGLLRDREGFFISSYLDRIFGISLFTFSASKMRASFHFDHGVEQACLLSMINFVGCLCNIERLRVIVEVPYAGVSLQVLSLVCVECVVPCFNVDIYLPNLEVLSLVCVRHEGGTLISHYLVLKDLTKNLKLNIATCIRTTTQKTGSGGCIVLHLNNTALELEATAMPSLIAANIKFGNFGHGVEQICLLSMINFVGCLCNIESLGVTVPLPSKIISIPRKHESASNSSRVQLSNLGIDIILEGSCK</sequence>
<reference evidence="2" key="1">
    <citation type="journal article" date="2019" name="Curr. Biol.">
        <title>Genome Sequence of Striga asiatica Provides Insight into the Evolution of Plant Parasitism.</title>
        <authorList>
            <person name="Yoshida S."/>
            <person name="Kim S."/>
            <person name="Wafula E.K."/>
            <person name="Tanskanen J."/>
            <person name="Kim Y.M."/>
            <person name="Honaas L."/>
            <person name="Yang Z."/>
            <person name="Spallek T."/>
            <person name="Conn C.E."/>
            <person name="Ichihashi Y."/>
            <person name="Cheong K."/>
            <person name="Cui S."/>
            <person name="Der J.P."/>
            <person name="Gundlach H."/>
            <person name="Jiao Y."/>
            <person name="Hori C."/>
            <person name="Ishida J.K."/>
            <person name="Kasahara H."/>
            <person name="Kiba T."/>
            <person name="Kim M.S."/>
            <person name="Koo N."/>
            <person name="Laohavisit A."/>
            <person name="Lee Y.H."/>
            <person name="Lumba S."/>
            <person name="McCourt P."/>
            <person name="Mortimer J.C."/>
            <person name="Mutuku J.M."/>
            <person name="Nomura T."/>
            <person name="Sasaki-Sekimoto Y."/>
            <person name="Seto Y."/>
            <person name="Wang Y."/>
            <person name="Wakatake T."/>
            <person name="Sakakibara H."/>
            <person name="Demura T."/>
            <person name="Yamaguchi S."/>
            <person name="Yoneyama K."/>
            <person name="Manabe R.I."/>
            <person name="Nelson D.C."/>
            <person name="Schulman A.H."/>
            <person name="Timko M.P."/>
            <person name="dePamphilis C.W."/>
            <person name="Choi D."/>
            <person name="Shirasu K."/>
        </authorList>
    </citation>
    <scope>NUCLEOTIDE SEQUENCE [LARGE SCALE GENOMIC DNA]</scope>
    <source>
        <strain evidence="2">cv. UVA1</strain>
    </source>
</reference>
<name>A0A5A7QPJ5_STRAF</name>
<accession>A0A5A7QPJ5</accession>
<dbReference type="EMBL" id="BKCP01007626">
    <property type="protein sequence ID" value="GER46782.1"/>
    <property type="molecule type" value="Genomic_DNA"/>
</dbReference>
<dbReference type="Proteomes" id="UP000325081">
    <property type="component" value="Unassembled WGS sequence"/>
</dbReference>
<dbReference type="GO" id="GO:0016740">
    <property type="term" value="F:transferase activity"/>
    <property type="evidence" value="ECO:0007669"/>
    <property type="project" value="UniProtKB-KW"/>
</dbReference>
<proteinExistence type="predicted"/>
<evidence type="ECO:0000313" key="2">
    <source>
        <dbReference type="Proteomes" id="UP000325081"/>
    </source>
</evidence>
<dbReference type="AlphaFoldDB" id="A0A5A7QPJ5"/>
<keyword evidence="1" id="KW-0808">Transferase</keyword>
<comment type="caution">
    <text evidence="1">The sequence shown here is derived from an EMBL/GenBank/DDBJ whole genome shotgun (WGS) entry which is preliminary data.</text>
</comment>